<dbReference type="InterPro" id="IPR011009">
    <property type="entry name" value="Kinase-like_dom_sf"/>
</dbReference>
<dbReference type="SUPFAM" id="SSF56112">
    <property type="entry name" value="Protein kinase-like (PK-like)"/>
    <property type="match status" value="1"/>
</dbReference>
<proteinExistence type="predicted"/>
<dbReference type="PANTHER" id="PTHR24361">
    <property type="entry name" value="MITOGEN-ACTIVATED KINASE KINASE KINASE"/>
    <property type="match status" value="1"/>
</dbReference>
<dbReference type="GO" id="GO:0004674">
    <property type="term" value="F:protein serine/threonine kinase activity"/>
    <property type="evidence" value="ECO:0007669"/>
    <property type="project" value="TreeGrafter"/>
</dbReference>
<dbReference type="Proteomes" id="UP000657918">
    <property type="component" value="Unassembled WGS sequence"/>
</dbReference>
<sequence length="132" mass="14760">MAENSNSRSNYKVSHRSSGQLYTLRVINMKHGDIVGRPQVSPELNLLQRFDHPNIVKLQGRSFMDGESLSGKHVTNESHLSNISRPILAHNSIQPSNIWVDDSQNNVKIADFSVITNISQFPVDTFGNVCES</sequence>
<evidence type="ECO:0000313" key="1">
    <source>
        <dbReference type="EMBL" id="KAF9668685.1"/>
    </source>
</evidence>
<protein>
    <recommendedName>
        <fullName evidence="3">Protein kinase domain-containing protein</fullName>
    </recommendedName>
</protein>
<evidence type="ECO:0008006" key="3">
    <source>
        <dbReference type="Google" id="ProtNLM"/>
    </source>
</evidence>
<gene>
    <name evidence="1" type="ORF">SADUNF_Sadunf14G0029300</name>
</gene>
<dbReference type="EMBL" id="JADGMS010000014">
    <property type="protein sequence ID" value="KAF9668685.1"/>
    <property type="molecule type" value="Genomic_DNA"/>
</dbReference>
<dbReference type="Gene3D" id="3.30.200.20">
    <property type="entry name" value="Phosphorylase Kinase, domain 1"/>
    <property type="match status" value="1"/>
</dbReference>
<dbReference type="PANTHER" id="PTHR24361:SF762">
    <property type="entry name" value="MITOGEN-ACTIVATED PROTEIN KINASE KINASE 5"/>
    <property type="match status" value="1"/>
</dbReference>
<accession>A0A835JDT6</accession>
<evidence type="ECO:0000313" key="2">
    <source>
        <dbReference type="Proteomes" id="UP000657918"/>
    </source>
</evidence>
<reference evidence="1 2" key="1">
    <citation type="submission" date="2020-10" db="EMBL/GenBank/DDBJ databases">
        <title>Plant Genome Project.</title>
        <authorList>
            <person name="Zhang R.-G."/>
        </authorList>
    </citation>
    <scope>NUCLEOTIDE SEQUENCE [LARGE SCALE GENOMIC DNA]</scope>
    <source>
        <strain evidence="1">FAFU-HL-1</strain>
        <tissue evidence="1">Leaf</tissue>
    </source>
</reference>
<name>A0A835JDT6_9ROSI</name>
<organism evidence="1 2">
    <name type="scientific">Salix dunnii</name>
    <dbReference type="NCBI Taxonomy" id="1413687"/>
    <lineage>
        <taxon>Eukaryota</taxon>
        <taxon>Viridiplantae</taxon>
        <taxon>Streptophyta</taxon>
        <taxon>Embryophyta</taxon>
        <taxon>Tracheophyta</taxon>
        <taxon>Spermatophyta</taxon>
        <taxon>Magnoliopsida</taxon>
        <taxon>eudicotyledons</taxon>
        <taxon>Gunneridae</taxon>
        <taxon>Pentapetalae</taxon>
        <taxon>rosids</taxon>
        <taxon>fabids</taxon>
        <taxon>Malpighiales</taxon>
        <taxon>Salicaceae</taxon>
        <taxon>Saliceae</taxon>
        <taxon>Salix</taxon>
    </lineage>
</organism>
<comment type="caution">
    <text evidence="1">The sequence shown here is derived from an EMBL/GenBank/DDBJ whole genome shotgun (WGS) entry which is preliminary data.</text>
</comment>
<dbReference type="InterPro" id="IPR053235">
    <property type="entry name" value="Ser_Thr_kinase"/>
</dbReference>
<dbReference type="AlphaFoldDB" id="A0A835JDT6"/>
<dbReference type="GO" id="GO:0005737">
    <property type="term" value="C:cytoplasm"/>
    <property type="evidence" value="ECO:0007669"/>
    <property type="project" value="TreeGrafter"/>
</dbReference>
<keyword evidence="2" id="KW-1185">Reference proteome</keyword>